<feature type="compositionally biased region" description="Basic residues" evidence="1">
    <location>
        <begin position="151"/>
        <end position="165"/>
    </location>
</feature>
<keyword evidence="2" id="KW-0812">Transmembrane</keyword>
<keyword evidence="2" id="KW-0472">Membrane</keyword>
<protein>
    <submittedName>
        <fullName evidence="3">Uncharacterized protein</fullName>
    </submittedName>
</protein>
<evidence type="ECO:0000256" key="1">
    <source>
        <dbReference type="SAM" id="MobiDB-lite"/>
    </source>
</evidence>
<evidence type="ECO:0000313" key="3">
    <source>
        <dbReference type="EMBL" id="BCU03426.1"/>
    </source>
</evidence>
<evidence type="ECO:0000256" key="2">
    <source>
        <dbReference type="SAM" id="Phobius"/>
    </source>
</evidence>
<reference evidence="3" key="1">
    <citation type="submission" date="2021-04" db="EMBL/GenBank/DDBJ databases">
        <title>Draft Genome Sequence of Pandoravirus japonicus, Isolated from the Sabaishi River of Niigata, Japan.</title>
        <authorList>
            <person name="Hosokawa N."/>
            <person name="Takahashi H."/>
            <person name="Aoki K."/>
            <person name="Takemura M."/>
        </authorList>
    </citation>
    <scope>NUCLEOTIDE SEQUENCE</scope>
</reference>
<dbReference type="EMBL" id="LC625835">
    <property type="protein sequence ID" value="BCU03426.1"/>
    <property type="molecule type" value="Genomic_DNA"/>
</dbReference>
<evidence type="ECO:0000313" key="4">
    <source>
        <dbReference type="Proteomes" id="UP001253637"/>
    </source>
</evidence>
<proteinExistence type="predicted"/>
<organism evidence="3 4">
    <name type="scientific">Pandoravirus japonicus</name>
    <dbReference type="NCBI Taxonomy" id="2823154"/>
    <lineage>
        <taxon>Viruses</taxon>
        <taxon>Pandoravirus</taxon>
    </lineage>
</organism>
<feature type="region of interest" description="Disordered" evidence="1">
    <location>
        <begin position="145"/>
        <end position="183"/>
    </location>
</feature>
<name>A0A811BQW9_9VIRU</name>
<accession>A0A811BQW9</accession>
<dbReference type="Proteomes" id="UP001253637">
    <property type="component" value="Segment"/>
</dbReference>
<sequence>MAAAAAASIAAAPADEGAPRRSRLRRLWWRLPLRSLWPSAPALFVCVVIPVLVVIPRFLGVSSLGVSLFFSLRETSLVGVVVAQARLPGVPFFLCASPAFCSGDDVAPTRAHTLLDATAAVSRARRQRHSPPFFQNLSFLHSADREAAGKKKEKRKKDSRLRATRRSTGPGDRASHPFSFPSPCNKKAMTTQLFSFSLGIFSGGPKPEPTGAHWSKIPG</sequence>
<feature type="transmembrane region" description="Helical" evidence="2">
    <location>
        <begin position="41"/>
        <end position="70"/>
    </location>
</feature>
<keyword evidence="2" id="KW-1133">Transmembrane helix</keyword>